<proteinExistence type="predicted"/>
<accession>A0A5C3NIT2</accession>
<keyword evidence="2" id="KW-1185">Reference proteome</keyword>
<dbReference type="AlphaFoldDB" id="A0A5C3NIT2"/>
<dbReference type="EMBL" id="ML213347">
    <property type="protein sequence ID" value="TFK77651.1"/>
    <property type="molecule type" value="Genomic_DNA"/>
</dbReference>
<organism evidence="1 2">
    <name type="scientific">Polyporus arcularius HHB13444</name>
    <dbReference type="NCBI Taxonomy" id="1314778"/>
    <lineage>
        <taxon>Eukaryota</taxon>
        <taxon>Fungi</taxon>
        <taxon>Dikarya</taxon>
        <taxon>Basidiomycota</taxon>
        <taxon>Agaricomycotina</taxon>
        <taxon>Agaricomycetes</taxon>
        <taxon>Polyporales</taxon>
        <taxon>Polyporaceae</taxon>
        <taxon>Polyporus</taxon>
    </lineage>
</organism>
<sequence>MAAVHVSAYAGRTFSPCFPAQAVQPVGRREQELVIDPLLVAPHYYAHPPPLQWDVAEHLNYIQLGSVGSPGARELSHSDLASCAVRKSANGSPAVHAPLPMIPCLLNRFLLYLLH</sequence>
<protein>
    <submittedName>
        <fullName evidence="1">Uncharacterized protein</fullName>
    </submittedName>
</protein>
<dbReference type="Proteomes" id="UP000308197">
    <property type="component" value="Unassembled WGS sequence"/>
</dbReference>
<dbReference type="InParanoid" id="A0A5C3NIT2"/>
<gene>
    <name evidence="1" type="ORF">K466DRAFT_607892</name>
</gene>
<evidence type="ECO:0000313" key="2">
    <source>
        <dbReference type="Proteomes" id="UP000308197"/>
    </source>
</evidence>
<reference evidence="1 2" key="1">
    <citation type="journal article" date="2019" name="Nat. Ecol. Evol.">
        <title>Megaphylogeny resolves global patterns of mushroom evolution.</title>
        <authorList>
            <person name="Varga T."/>
            <person name="Krizsan K."/>
            <person name="Foldi C."/>
            <person name="Dima B."/>
            <person name="Sanchez-Garcia M."/>
            <person name="Sanchez-Ramirez S."/>
            <person name="Szollosi G.J."/>
            <person name="Szarkandi J.G."/>
            <person name="Papp V."/>
            <person name="Albert L."/>
            <person name="Andreopoulos W."/>
            <person name="Angelini C."/>
            <person name="Antonin V."/>
            <person name="Barry K.W."/>
            <person name="Bougher N.L."/>
            <person name="Buchanan P."/>
            <person name="Buyck B."/>
            <person name="Bense V."/>
            <person name="Catcheside P."/>
            <person name="Chovatia M."/>
            <person name="Cooper J."/>
            <person name="Damon W."/>
            <person name="Desjardin D."/>
            <person name="Finy P."/>
            <person name="Geml J."/>
            <person name="Haridas S."/>
            <person name="Hughes K."/>
            <person name="Justo A."/>
            <person name="Karasinski D."/>
            <person name="Kautmanova I."/>
            <person name="Kiss B."/>
            <person name="Kocsube S."/>
            <person name="Kotiranta H."/>
            <person name="LaButti K.M."/>
            <person name="Lechner B.E."/>
            <person name="Liimatainen K."/>
            <person name="Lipzen A."/>
            <person name="Lukacs Z."/>
            <person name="Mihaltcheva S."/>
            <person name="Morgado L.N."/>
            <person name="Niskanen T."/>
            <person name="Noordeloos M.E."/>
            <person name="Ohm R.A."/>
            <person name="Ortiz-Santana B."/>
            <person name="Ovrebo C."/>
            <person name="Racz N."/>
            <person name="Riley R."/>
            <person name="Savchenko A."/>
            <person name="Shiryaev A."/>
            <person name="Soop K."/>
            <person name="Spirin V."/>
            <person name="Szebenyi C."/>
            <person name="Tomsovsky M."/>
            <person name="Tulloss R.E."/>
            <person name="Uehling J."/>
            <person name="Grigoriev I.V."/>
            <person name="Vagvolgyi C."/>
            <person name="Papp T."/>
            <person name="Martin F.M."/>
            <person name="Miettinen O."/>
            <person name="Hibbett D.S."/>
            <person name="Nagy L.G."/>
        </authorList>
    </citation>
    <scope>NUCLEOTIDE SEQUENCE [LARGE SCALE GENOMIC DNA]</scope>
    <source>
        <strain evidence="1 2">HHB13444</strain>
    </source>
</reference>
<name>A0A5C3NIT2_9APHY</name>
<dbReference type="STRING" id="1314778.A0A5C3NIT2"/>
<evidence type="ECO:0000313" key="1">
    <source>
        <dbReference type="EMBL" id="TFK77651.1"/>
    </source>
</evidence>